<comment type="caution">
    <text evidence="1">The sequence shown here is derived from an EMBL/GenBank/DDBJ whole genome shotgun (WGS) entry which is preliminary data.</text>
</comment>
<evidence type="ECO:0008006" key="3">
    <source>
        <dbReference type="Google" id="ProtNLM"/>
    </source>
</evidence>
<dbReference type="Pfam" id="PF13306">
    <property type="entry name" value="LRR_5"/>
    <property type="match status" value="2"/>
</dbReference>
<dbReference type="InterPro" id="IPR032675">
    <property type="entry name" value="LRR_dom_sf"/>
</dbReference>
<name>A0ABR2L456_9EUKA</name>
<gene>
    <name evidence="1" type="ORF">M9Y10_000403</name>
</gene>
<accession>A0ABR2L456</accession>
<dbReference type="Gene3D" id="3.80.10.10">
    <property type="entry name" value="Ribonuclease Inhibitor"/>
    <property type="match status" value="1"/>
</dbReference>
<dbReference type="InterPro" id="IPR026906">
    <property type="entry name" value="LRR_5"/>
</dbReference>
<reference evidence="1 2" key="1">
    <citation type="submission" date="2024-04" db="EMBL/GenBank/DDBJ databases">
        <title>Tritrichomonas musculus Genome.</title>
        <authorList>
            <person name="Alves-Ferreira E."/>
            <person name="Grigg M."/>
            <person name="Lorenzi H."/>
            <person name="Galac M."/>
        </authorList>
    </citation>
    <scope>NUCLEOTIDE SEQUENCE [LARGE SCALE GENOMIC DNA]</scope>
    <source>
        <strain evidence="1 2">EAF2021</strain>
    </source>
</reference>
<keyword evidence="2" id="KW-1185">Reference proteome</keyword>
<dbReference type="SUPFAM" id="SSF52058">
    <property type="entry name" value="L domain-like"/>
    <property type="match status" value="1"/>
</dbReference>
<sequence>MSNISFVEDSAVKTFYSYALYHEVREIDFPASLNELNEEWCCETFDLINIINNYFVFKYNNYLLGKTDENEDEFDNFLFAKRNIREVSIPPNIKVISPYAFDMCRYLRAIEIPTNSNLQTNGSYAFTLAEVSEIYFPASLKELEKEWCCAMSRLRRINVSQLNKKFVFKDSIYLLGKTDENEDDYDILLFARRDIREISIPSNIKIIATNAFDHCCNLKKVEIPTNSNLQIIESNAFSCLK</sequence>
<evidence type="ECO:0000313" key="2">
    <source>
        <dbReference type="Proteomes" id="UP001470230"/>
    </source>
</evidence>
<protein>
    <recommendedName>
        <fullName evidence="3">Leucine-rich repeat domain-containing protein</fullName>
    </recommendedName>
</protein>
<proteinExistence type="predicted"/>
<dbReference type="EMBL" id="JAPFFF010000001">
    <property type="protein sequence ID" value="KAK8898133.1"/>
    <property type="molecule type" value="Genomic_DNA"/>
</dbReference>
<organism evidence="1 2">
    <name type="scientific">Tritrichomonas musculus</name>
    <dbReference type="NCBI Taxonomy" id="1915356"/>
    <lineage>
        <taxon>Eukaryota</taxon>
        <taxon>Metamonada</taxon>
        <taxon>Parabasalia</taxon>
        <taxon>Tritrichomonadida</taxon>
        <taxon>Tritrichomonadidae</taxon>
        <taxon>Tritrichomonas</taxon>
    </lineage>
</organism>
<evidence type="ECO:0000313" key="1">
    <source>
        <dbReference type="EMBL" id="KAK8898133.1"/>
    </source>
</evidence>
<dbReference type="Proteomes" id="UP001470230">
    <property type="component" value="Unassembled WGS sequence"/>
</dbReference>